<dbReference type="SUPFAM" id="SSF52096">
    <property type="entry name" value="ClpP/crotonase"/>
    <property type="match status" value="1"/>
</dbReference>
<evidence type="ECO:0000313" key="2">
    <source>
        <dbReference type="EMBL" id="BBM87013.1"/>
    </source>
</evidence>
<dbReference type="Pfam" id="PF00378">
    <property type="entry name" value="ECH_1"/>
    <property type="match status" value="1"/>
</dbReference>
<reference evidence="2 3" key="1">
    <citation type="submission" date="2019-08" db="EMBL/GenBank/DDBJ databases">
        <title>Complete genome sequence of Candidatus Uab amorphum.</title>
        <authorList>
            <person name="Shiratori T."/>
            <person name="Suzuki S."/>
            <person name="Kakizawa Y."/>
            <person name="Ishida K."/>
        </authorList>
    </citation>
    <scope>NUCLEOTIDE SEQUENCE [LARGE SCALE GENOMIC DNA]</scope>
    <source>
        <strain evidence="2 3">SRT547</strain>
    </source>
</reference>
<dbReference type="Gene3D" id="3.90.226.10">
    <property type="entry name" value="2-enoyl-CoA Hydratase, Chain A, domain 1"/>
    <property type="match status" value="1"/>
</dbReference>
<dbReference type="InterPro" id="IPR001753">
    <property type="entry name" value="Enoyl-CoA_hydra/iso"/>
</dbReference>
<dbReference type="RefSeq" id="WP_151971047.1">
    <property type="nucleotide sequence ID" value="NZ_AP019860.1"/>
</dbReference>
<protein>
    <submittedName>
        <fullName evidence="2">Gamma-carboxygeranoyl-CoA hydratase</fullName>
    </submittedName>
</protein>
<dbReference type="EMBL" id="AP019860">
    <property type="protein sequence ID" value="BBM87013.1"/>
    <property type="molecule type" value="Genomic_DNA"/>
</dbReference>
<dbReference type="Proteomes" id="UP000326354">
    <property type="component" value="Chromosome"/>
</dbReference>
<organism evidence="2 3">
    <name type="scientific">Uabimicrobium amorphum</name>
    <dbReference type="NCBI Taxonomy" id="2596890"/>
    <lineage>
        <taxon>Bacteria</taxon>
        <taxon>Pseudomonadati</taxon>
        <taxon>Planctomycetota</taxon>
        <taxon>Candidatus Uabimicrobiia</taxon>
        <taxon>Candidatus Uabimicrobiales</taxon>
        <taxon>Candidatus Uabimicrobiaceae</taxon>
        <taxon>Candidatus Uabimicrobium</taxon>
    </lineage>
</organism>
<evidence type="ECO:0000313" key="3">
    <source>
        <dbReference type="Proteomes" id="UP000326354"/>
    </source>
</evidence>
<dbReference type="Gene3D" id="1.10.12.10">
    <property type="entry name" value="Lyase 2-enoyl-coa Hydratase, Chain A, domain 2"/>
    <property type="match status" value="1"/>
</dbReference>
<evidence type="ECO:0000256" key="1">
    <source>
        <dbReference type="ARBA" id="ARBA00005254"/>
    </source>
</evidence>
<dbReference type="InterPro" id="IPR029045">
    <property type="entry name" value="ClpP/crotonase-like_dom_sf"/>
</dbReference>
<dbReference type="AlphaFoldDB" id="A0A5S9IRW9"/>
<accession>A0A5S9IRW9</accession>
<keyword evidence="3" id="KW-1185">Reference proteome</keyword>
<sequence>MDYQNIQLTMEDSIAYLMLNRPNVCNAFNAQLISEVRGAIQKIKNSHIRVLVICAAGKHFCAGGDLQWMKDAQHADYQKNYDDMYEISCMFDDIYSIEIPTIAKVQGAAIGGGVGFVAACDIAICSTEAVFSLSEAKAGLVPACTTAYLLHKIPPTYLRRYFITGEKINAQTAHAIGLVSEVCEFENLTGQIALLCDHILQCGPNATQMAKALLRDVPNMSYAEFLVHGAKTVAKMRMSDEGREGFQAFLEKRKPHWRIEN</sequence>
<dbReference type="PANTHER" id="PTHR42964:SF1">
    <property type="entry name" value="POLYKETIDE BIOSYNTHESIS ENOYL-COA HYDRATASE PKSH-RELATED"/>
    <property type="match status" value="1"/>
</dbReference>
<dbReference type="InterPro" id="IPR014748">
    <property type="entry name" value="Enoyl-CoA_hydra_C"/>
</dbReference>
<gene>
    <name evidence="2" type="ORF">UABAM_05415</name>
</gene>
<proteinExistence type="inferred from homology"/>
<dbReference type="CDD" id="cd06558">
    <property type="entry name" value="crotonase-like"/>
    <property type="match status" value="1"/>
</dbReference>
<dbReference type="KEGG" id="uam:UABAM_05415"/>
<dbReference type="InterPro" id="IPR051683">
    <property type="entry name" value="Enoyl-CoA_Hydratase/Isomerase"/>
</dbReference>
<dbReference type="GO" id="GO:0003824">
    <property type="term" value="F:catalytic activity"/>
    <property type="evidence" value="ECO:0007669"/>
    <property type="project" value="UniProtKB-ARBA"/>
</dbReference>
<comment type="similarity">
    <text evidence="1">Belongs to the enoyl-CoA hydratase/isomerase family.</text>
</comment>
<dbReference type="PANTHER" id="PTHR42964">
    <property type="entry name" value="ENOYL-COA HYDRATASE"/>
    <property type="match status" value="1"/>
</dbReference>
<dbReference type="OrthoDB" id="370015at2"/>
<name>A0A5S9IRW9_UABAM</name>